<gene>
    <name evidence="4" type="ORF">NCTC1934_06058</name>
</gene>
<dbReference type="SUPFAM" id="SSF46689">
    <property type="entry name" value="Homeodomain-like"/>
    <property type="match status" value="1"/>
</dbReference>
<reference evidence="4 5" key="1">
    <citation type="submission" date="2018-06" db="EMBL/GenBank/DDBJ databases">
        <authorList>
            <consortium name="Pathogen Informatics"/>
            <person name="Doyle S."/>
        </authorList>
    </citation>
    <scope>NUCLEOTIDE SEQUENCE [LARGE SCALE GENOMIC DNA]</scope>
    <source>
        <strain evidence="4 5">NCTC1934</strain>
    </source>
</reference>
<dbReference type="Proteomes" id="UP000255467">
    <property type="component" value="Unassembled WGS sequence"/>
</dbReference>
<proteinExistence type="predicted"/>
<dbReference type="AlphaFoldDB" id="A0A379JKC5"/>
<dbReference type="Pfam" id="PF16925">
    <property type="entry name" value="TetR_C_13"/>
    <property type="match status" value="1"/>
</dbReference>
<dbReference type="InterPro" id="IPR036271">
    <property type="entry name" value="Tet_transcr_reg_TetR-rel_C_sf"/>
</dbReference>
<dbReference type="OrthoDB" id="326421at2"/>
<feature type="domain" description="Tetracyclin repressor-like C-terminal" evidence="3">
    <location>
        <begin position="90"/>
        <end position="193"/>
    </location>
</feature>
<dbReference type="PANTHER" id="PTHR47506:SF6">
    <property type="entry name" value="HTH-TYPE TRANSCRIPTIONAL REPRESSOR NEMR"/>
    <property type="match status" value="1"/>
</dbReference>
<dbReference type="SUPFAM" id="SSF48498">
    <property type="entry name" value="Tetracyclin repressor-like, C-terminal domain"/>
    <property type="match status" value="1"/>
</dbReference>
<evidence type="ECO:0000256" key="1">
    <source>
        <dbReference type="ARBA" id="ARBA00023015"/>
    </source>
</evidence>
<dbReference type="InterPro" id="IPR009057">
    <property type="entry name" value="Homeodomain-like_sf"/>
</dbReference>
<dbReference type="PANTHER" id="PTHR47506">
    <property type="entry name" value="TRANSCRIPTIONAL REGULATORY PROTEIN"/>
    <property type="match status" value="1"/>
</dbReference>
<dbReference type="InterPro" id="IPR011075">
    <property type="entry name" value="TetR_C"/>
</dbReference>
<evidence type="ECO:0000256" key="2">
    <source>
        <dbReference type="ARBA" id="ARBA00023163"/>
    </source>
</evidence>
<keyword evidence="1" id="KW-0805">Transcription regulation</keyword>
<keyword evidence="2" id="KW-0804">Transcription</keyword>
<evidence type="ECO:0000313" key="5">
    <source>
        <dbReference type="Proteomes" id="UP000255467"/>
    </source>
</evidence>
<accession>A0A379JKC5</accession>
<name>A0A379JKC5_9NOCA</name>
<protein>
    <recommendedName>
        <fullName evidence="3">Tetracyclin repressor-like C-terminal domain-containing protein</fullName>
    </recommendedName>
</protein>
<sequence length="206" mass="22303">MADQTEISDQRLLKGARARAAIARHAADVASAEGLTGLSLGRLASDLGLSKSGVATLFGSKENLQLAAVRSAREVFVDTVVRPAHTEPEGWPRLRALIAHWLDYVREPVFPGGCFRVAGTVEFDSRPGPVRDALAADRDDWFAVLEREIRRAQEQGYMTGRDPHRLAFHLDALVGAANVAARLGDETAVPTVRAMVDELLGATPER</sequence>
<dbReference type="Gene3D" id="1.10.357.10">
    <property type="entry name" value="Tetracycline Repressor, domain 2"/>
    <property type="match status" value="1"/>
</dbReference>
<dbReference type="RefSeq" id="WP_039809620.1">
    <property type="nucleotide sequence ID" value="NZ_JADLRH010000011.1"/>
</dbReference>
<evidence type="ECO:0000313" key="4">
    <source>
        <dbReference type="EMBL" id="SUD48721.1"/>
    </source>
</evidence>
<organism evidence="4 5">
    <name type="scientific">Nocardia otitidiscaviarum</name>
    <dbReference type="NCBI Taxonomy" id="1823"/>
    <lineage>
        <taxon>Bacteria</taxon>
        <taxon>Bacillati</taxon>
        <taxon>Actinomycetota</taxon>
        <taxon>Actinomycetes</taxon>
        <taxon>Mycobacteriales</taxon>
        <taxon>Nocardiaceae</taxon>
        <taxon>Nocardia</taxon>
    </lineage>
</organism>
<dbReference type="STRING" id="1406858.GCA_000710895_04732"/>
<dbReference type="EMBL" id="UGRY01000005">
    <property type="protein sequence ID" value="SUD48721.1"/>
    <property type="molecule type" value="Genomic_DNA"/>
</dbReference>
<dbReference type="Gene3D" id="1.10.10.60">
    <property type="entry name" value="Homeodomain-like"/>
    <property type="match status" value="1"/>
</dbReference>
<evidence type="ECO:0000259" key="3">
    <source>
        <dbReference type="Pfam" id="PF16925"/>
    </source>
</evidence>
<keyword evidence="5" id="KW-1185">Reference proteome</keyword>